<feature type="chain" id="PRO_5037504297" description="Copper chaperone PCu(A)C" evidence="1">
    <location>
        <begin position="24"/>
        <end position="189"/>
    </location>
</feature>
<dbReference type="Proteomes" id="UP000646579">
    <property type="component" value="Unassembled WGS sequence"/>
</dbReference>
<protein>
    <recommendedName>
        <fullName evidence="4">Copper chaperone PCu(A)C</fullName>
    </recommendedName>
</protein>
<gene>
    <name evidence="2" type="ORF">GCM10007989_22510</name>
</gene>
<comment type="caution">
    <text evidence="2">The sequence shown here is derived from an EMBL/GenBank/DDBJ whole genome shotgun (WGS) entry which is preliminary data.</text>
</comment>
<dbReference type="InterPro" id="IPR058248">
    <property type="entry name" value="Lxx211020-like"/>
</dbReference>
<evidence type="ECO:0000256" key="1">
    <source>
        <dbReference type="SAM" id="SignalP"/>
    </source>
</evidence>
<feature type="signal peptide" evidence="1">
    <location>
        <begin position="1"/>
        <end position="23"/>
    </location>
</feature>
<organism evidence="2 3">
    <name type="scientific">Devosia pacifica</name>
    <dbReference type="NCBI Taxonomy" id="1335967"/>
    <lineage>
        <taxon>Bacteria</taxon>
        <taxon>Pseudomonadati</taxon>
        <taxon>Pseudomonadota</taxon>
        <taxon>Alphaproteobacteria</taxon>
        <taxon>Hyphomicrobiales</taxon>
        <taxon>Devosiaceae</taxon>
        <taxon>Devosia</taxon>
    </lineage>
</organism>
<dbReference type="SUPFAM" id="SSF110087">
    <property type="entry name" value="DR1885-like metal-binding protein"/>
    <property type="match status" value="1"/>
</dbReference>
<dbReference type="PANTHER" id="PTHR36302:SF1">
    <property type="entry name" value="COPPER CHAPERONE PCU(A)C"/>
    <property type="match status" value="1"/>
</dbReference>
<sequence length="189" mass="19591">MQSNFFRAALAATIFLSPAAVSAHEQHSGDMQTHCDAMAGDDTASVTLEGLTVENAFARATLPNAPVGGGYLSITNTNDADDSLLSATSSAAGEVQLHEMSMVDDVMRMNELPDGITIPAGETVTLAPGGLHLMFMQLTQSFDEGSTVPVTLSFEKAGTVEVMLDVRGIAAGTGADCNGAMEMEGHHGE</sequence>
<dbReference type="EMBL" id="BMZE01000002">
    <property type="protein sequence ID" value="GHA26242.1"/>
    <property type="molecule type" value="Genomic_DNA"/>
</dbReference>
<dbReference type="PANTHER" id="PTHR36302">
    <property type="entry name" value="BLR7088 PROTEIN"/>
    <property type="match status" value="1"/>
</dbReference>
<evidence type="ECO:0000313" key="2">
    <source>
        <dbReference type="EMBL" id="GHA26242.1"/>
    </source>
</evidence>
<proteinExistence type="predicted"/>
<keyword evidence="3" id="KW-1185">Reference proteome</keyword>
<keyword evidence="1" id="KW-0732">Signal</keyword>
<evidence type="ECO:0000313" key="3">
    <source>
        <dbReference type="Proteomes" id="UP000646579"/>
    </source>
</evidence>
<dbReference type="Pfam" id="PF04314">
    <property type="entry name" value="PCuAC"/>
    <property type="match status" value="1"/>
</dbReference>
<accession>A0A918S682</accession>
<dbReference type="Gene3D" id="2.60.40.1890">
    <property type="entry name" value="PCu(A)C copper chaperone"/>
    <property type="match status" value="1"/>
</dbReference>
<dbReference type="RefSeq" id="WP_189425768.1">
    <property type="nucleotide sequence ID" value="NZ_BMZE01000002.1"/>
</dbReference>
<evidence type="ECO:0008006" key="4">
    <source>
        <dbReference type="Google" id="ProtNLM"/>
    </source>
</evidence>
<name>A0A918S682_9HYPH</name>
<reference evidence="2" key="2">
    <citation type="submission" date="2020-09" db="EMBL/GenBank/DDBJ databases">
        <authorList>
            <person name="Sun Q."/>
            <person name="Kim S."/>
        </authorList>
    </citation>
    <scope>NUCLEOTIDE SEQUENCE</scope>
    <source>
        <strain evidence="2">KCTC 32437</strain>
    </source>
</reference>
<dbReference type="InterPro" id="IPR036182">
    <property type="entry name" value="PCuAC_sf"/>
</dbReference>
<reference evidence="2" key="1">
    <citation type="journal article" date="2014" name="Int. J. Syst. Evol. Microbiol.">
        <title>Complete genome sequence of Corynebacterium casei LMG S-19264T (=DSM 44701T), isolated from a smear-ripened cheese.</title>
        <authorList>
            <consortium name="US DOE Joint Genome Institute (JGI-PGF)"/>
            <person name="Walter F."/>
            <person name="Albersmeier A."/>
            <person name="Kalinowski J."/>
            <person name="Ruckert C."/>
        </authorList>
    </citation>
    <scope>NUCLEOTIDE SEQUENCE</scope>
    <source>
        <strain evidence="2">KCTC 32437</strain>
    </source>
</reference>
<dbReference type="InterPro" id="IPR007410">
    <property type="entry name" value="LpqE-like"/>
</dbReference>
<dbReference type="AlphaFoldDB" id="A0A918S682"/>